<dbReference type="GO" id="GO:0071422">
    <property type="term" value="P:succinate transmembrane transport"/>
    <property type="evidence" value="ECO:0007669"/>
    <property type="project" value="TreeGrafter"/>
</dbReference>
<evidence type="ECO:0000256" key="2">
    <source>
        <dbReference type="ARBA" id="ARBA00005587"/>
    </source>
</evidence>
<evidence type="ECO:0000313" key="8">
    <source>
        <dbReference type="Proteomes" id="UP000032544"/>
    </source>
</evidence>
<evidence type="ECO:0000256" key="3">
    <source>
        <dbReference type="ARBA" id="ARBA00022692"/>
    </source>
</evidence>
<protein>
    <submittedName>
        <fullName evidence="7">Uncharacterized protein</fullName>
    </submittedName>
</protein>
<comment type="subcellular location">
    <subcellularLocation>
        <location evidence="1">Membrane</location>
        <topology evidence="1">Multi-pass membrane protein</topology>
    </subcellularLocation>
</comment>
<dbReference type="STRING" id="1544798.LH29_13745"/>
<feature type="transmembrane region" description="Helical" evidence="6">
    <location>
        <begin position="124"/>
        <end position="143"/>
    </location>
</feature>
<evidence type="ECO:0000256" key="1">
    <source>
        <dbReference type="ARBA" id="ARBA00004141"/>
    </source>
</evidence>
<dbReference type="EMBL" id="JRHC01000003">
    <property type="protein sequence ID" value="KJF43302.1"/>
    <property type="molecule type" value="Genomic_DNA"/>
</dbReference>
<dbReference type="PANTHER" id="PTHR30178:SF3">
    <property type="entry name" value="SUCCINATE-ACETATE_PROTON SYMPORTER SATP"/>
    <property type="match status" value="1"/>
</dbReference>
<proteinExistence type="inferred from homology"/>
<name>A0A0D8J8U2_9BACT</name>
<dbReference type="PANTHER" id="PTHR30178">
    <property type="entry name" value="INNER MEMBRANE PROTEIN YAAH"/>
    <property type="match status" value="1"/>
</dbReference>
<dbReference type="GO" id="GO:0005886">
    <property type="term" value="C:plasma membrane"/>
    <property type="evidence" value="ECO:0007669"/>
    <property type="project" value="TreeGrafter"/>
</dbReference>
<keyword evidence="5 6" id="KW-0472">Membrane</keyword>
<comment type="similarity">
    <text evidence="2">Belongs to the acetate uptake transporter (AceTr) (TC 2.A.96) family.</text>
</comment>
<dbReference type="GO" id="GO:0015360">
    <property type="term" value="F:acetate:proton symporter activity"/>
    <property type="evidence" value="ECO:0007669"/>
    <property type="project" value="TreeGrafter"/>
</dbReference>
<dbReference type="Pfam" id="PF01184">
    <property type="entry name" value="Gpr1_Fun34_YaaH"/>
    <property type="match status" value="1"/>
</dbReference>
<dbReference type="Proteomes" id="UP000032544">
    <property type="component" value="Unassembled WGS sequence"/>
</dbReference>
<accession>A0A0D8J8U2</accession>
<sequence length="190" mass="20514">MSTQKIGNPAVVGLAGFGLTTLLLQIHNIGLLGIGPVLAMGLVFGGLAQMIAGFMEQKVGNNFGFSAFVAYGSFWIGLGIIWLLNHFNVYNASHTDVGWFLVAWALYTCIMLAASFYVHKAMTITFILLELGFILLIIGHFGYPKMNVVAGYELILCALSAWYMMAAIIINDLAGKTVLPFGAAWAKKAN</sequence>
<evidence type="ECO:0000256" key="4">
    <source>
        <dbReference type="ARBA" id="ARBA00022989"/>
    </source>
</evidence>
<gene>
    <name evidence="7" type="ORF">LH29_13745</name>
</gene>
<feature type="transmembrane region" description="Helical" evidence="6">
    <location>
        <begin position="31"/>
        <end position="51"/>
    </location>
</feature>
<dbReference type="InterPro" id="IPR047623">
    <property type="entry name" value="SatP"/>
</dbReference>
<feature type="transmembrane region" description="Helical" evidence="6">
    <location>
        <begin position="150"/>
        <end position="170"/>
    </location>
</feature>
<dbReference type="AlphaFoldDB" id="A0A0D8J8U2"/>
<organism evidence="7 8">
    <name type="scientific">Draconibacterium sediminis</name>
    <dbReference type="NCBI Taxonomy" id="1544798"/>
    <lineage>
        <taxon>Bacteria</taxon>
        <taxon>Pseudomonadati</taxon>
        <taxon>Bacteroidota</taxon>
        <taxon>Bacteroidia</taxon>
        <taxon>Marinilabiliales</taxon>
        <taxon>Prolixibacteraceae</taxon>
        <taxon>Draconibacterium</taxon>
    </lineage>
</organism>
<evidence type="ECO:0000313" key="7">
    <source>
        <dbReference type="EMBL" id="KJF43302.1"/>
    </source>
</evidence>
<dbReference type="OrthoDB" id="9787939at2"/>
<evidence type="ECO:0000256" key="6">
    <source>
        <dbReference type="SAM" id="Phobius"/>
    </source>
</evidence>
<keyword evidence="3 6" id="KW-0812">Transmembrane</keyword>
<keyword evidence="8" id="KW-1185">Reference proteome</keyword>
<dbReference type="NCBIfam" id="NF038013">
    <property type="entry name" value="AceTr_1"/>
    <property type="match status" value="1"/>
</dbReference>
<evidence type="ECO:0000256" key="5">
    <source>
        <dbReference type="ARBA" id="ARBA00023136"/>
    </source>
</evidence>
<feature type="transmembrane region" description="Helical" evidence="6">
    <location>
        <begin position="6"/>
        <end position="24"/>
    </location>
</feature>
<reference evidence="7 8" key="1">
    <citation type="submission" date="2014-09" db="EMBL/GenBank/DDBJ databases">
        <title>Draft Genome Sequence of Draconibacterium sp. JN14CK-3.</title>
        <authorList>
            <person name="Dong C."/>
            <person name="Lai Q."/>
            <person name="Shao Z."/>
        </authorList>
    </citation>
    <scope>NUCLEOTIDE SEQUENCE [LARGE SCALE GENOMIC DNA]</scope>
    <source>
        <strain evidence="7 8">JN14CK-3</strain>
    </source>
</reference>
<keyword evidence="4 6" id="KW-1133">Transmembrane helix</keyword>
<dbReference type="InterPro" id="IPR000791">
    <property type="entry name" value="Gpr1/Fun34/SatP-like"/>
</dbReference>
<feature type="transmembrane region" description="Helical" evidence="6">
    <location>
        <begin position="63"/>
        <end position="85"/>
    </location>
</feature>
<comment type="caution">
    <text evidence="7">The sequence shown here is derived from an EMBL/GenBank/DDBJ whole genome shotgun (WGS) entry which is preliminary data.</text>
</comment>
<dbReference type="RefSeq" id="WP_045030536.1">
    <property type="nucleotide sequence ID" value="NZ_CAJXKZ010000001.1"/>
</dbReference>
<feature type="transmembrane region" description="Helical" evidence="6">
    <location>
        <begin position="97"/>
        <end position="118"/>
    </location>
</feature>